<comment type="caution">
    <text evidence="3">The sequence shown here is derived from an EMBL/GenBank/DDBJ whole genome shotgun (WGS) entry which is preliminary data.</text>
</comment>
<feature type="compositionally biased region" description="Pro residues" evidence="1">
    <location>
        <begin position="218"/>
        <end position="240"/>
    </location>
</feature>
<gene>
    <name evidence="3" type="ORF">BLNAU_18080</name>
</gene>
<name>A0ABQ9X5E4_9EUKA</name>
<feature type="region of interest" description="Disordered" evidence="1">
    <location>
        <begin position="314"/>
        <end position="336"/>
    </location>
</feature>
<dbReference type="CDD" id="cd05992">
    <property type="entry name" value="PB1"/>
    <property type="match status" value="1"/>
</dbReference>
<organism evidence="3 4">
    <name type="scientific">Blattamonas nauphoetae</name>
    <dbReference type="NCBI Taxonomy" id="2049346"/>
    <lineage>
        <taxon>Eukaryota</taxon>
        <taxon>Metamonada</taxon>
        <taxon>Preaxostyla</taxon>
        <taxon>Oxymonadida</taxon>
        <taxon>Blattamonas</taxon>
    </lineage>
</organism>
<dbReference type="SMART" id="SM00666">
    <property type="entry name" value="PB1"/>
    <property type="match status" value="1"/>
</dbReference>
<feature type="region of interest" description="Disordered" evidence="1">
    <location>
        <begin position="82"/>
        <end position="137"/>
    </location>
</feature>
<reference evidence="3 4" key="1">
    <citation type="journal article" date="2022" name="bioRxiv">
        <title>Genomics of Preaxostyla Flagellates Illuminates Evolutionary Transitions and the Path Towards Mitochondrial Loss.</title>
        <authorList>
            <person name="Novak L.V.F."/>
            <person name="Treitli S.C."/>
            <person name="Pyrih J."/>
            <person name="Halakuc P."/>
            <person name="Pipaliya S.V."/>
            <person name="Vacek V."/>
            <person name="Brzon O."/>
            <person name="Soukal P."/>
            <person name="Eme L."/>
            <person name="Dacks J.B."/>
            <person name="Karnkowska A."/>
            <person name="Elias M."/>
            <person name="Hampl V."/>
        </authorList>
    </citation>
    <scope>NUCLEOTIDE SEQUENCE [LARGE SCALE GENOMIC DNA]</scope>
    <source>
        <strain evidence="3">NAU3</strain>
        <tissue evidence="3">Gut</tissue>
    </source>
</reference>
<evidence type="ECO:0000313" key="3">
    <source>
        <dbReference type="EMBL" id="KAK2946994.1"/>
    </source>
</evidence>
<dbReference type="Proteomes" id="UP001281761">
    <property type="component" value="Unassembled WGS sequence"/>
</dbReference>
<feature type="region of interest" description="Disordered" evidence="1">
    <location>
        <begin position="180"/>
        <end position="278"/>
    </location>
</feature>
<proteinExistence type="predicted"/>
<dbReference type="SUPFAM" id="SSF54277">
    <property type="entry name" value="CAD &amp; PB1 domains"/>
    <property type="match status" value="1"/>
</dbReference>
<evidence type="ECO:0000313" key="4">
    <source>
        <dbReference type="Proteomes" id="UP001281761"/>
    </source>
</evidence>
<evidence type="ECO:0000259" key="2">
    <source>
        <dbReference type="PROSITE" id="PS51745"/>
    </source>
</evidence>
<dbReference type="Pfam" id="PF00564">
    <property type="entry name" value="PB1"/>
    <property type="match status" value="1"/>
</dbReference>
<dbReference type="PROSITE" id="PS51745">
    <property type="entry name" value="PB1"/>
    <property type="match status" value="1"/>
</dbReference>
<keyword evidence="4" id="KW-1185">Reference proteome</keyword>
<feature type="compositionally biased region" description="Basic and acidic residues" evidence="1">
    <location>
        <begin position="319"/>
        <end position="329"/>
    </location>
</feature>
<feature type="domain" description="PB1" evidence="2">
    <location>
        <begin position="3"/>
        <end position="86"/>
    </location>
</feature>
<dbReference type="InterPro" id="IPR053793">
    <property type="entry name" value="PB1-like"/>
</dbReference>
<feature type="compositionally biased region" description="Pro residues" evidence="1">
    <location>
        <begin position="105"/>
        <end position="130"/>
    </location>
</feature>
<dbReference type="Gene3D" id="3.10.20.90">
    <property type="entry name" value="Phosphatidylinositol 3-kinase Catalytic Subunit, Chain A, domain 1"/>
    <property type="match status" value="1"/>
</dbReference>
<sequence>MASVVIKVTLNATTDTRRLEFSEAPSYGLFLKHLNTVFELNPDAPIALSYIDDEEDKITVACDADLVAALHFASTNPPLKLNLSTKAAQSPPTPYNHSPHHPHVQHPPPHPFPPPGPPPHPPQFHPPHPNPFVNHPMSYESFNQIPVFRTRTLHEFIRSRNELARDHDDPVQMREEMWEKQMRKRMRKEQRRGRKRHSYHPPGVPPIYQNQFGCPWSYGPPQPPRPPINQFPPPHPPPQMQPFEEGDQSDDPSSTGSGGDKDPFEGLEQEKSSTPSNFCPFIGMTPWIEQEVSYATQFVEPIIQKNLEMWTRFLQNDRQTSEKPQTERKGGKKGHK</sequence>
<evidence type="ECO:0000256" key="1">
    <source>
        <dbReference type="SAM" id="MobiDB-lite"/>
    </source>
</evidence>
<dbReference type="EMBL" id="JARBJD010000213">
    <property type="protein sequence ID" value="KAK2946994.1"/>
    <property type="molecule type" value="Genomic_DNA"/>
</dbReference>
<feature type="compositionally biased region" description="Basic and acidic residues" evidence="1">
    <location>
        <begin position="259"/>
        <end position="271"/>
    </location>
</feature>
<feature type="compositionally biased region" description="Basic residues" evidence="1">
    <location>
        <begin position="182"/>
        <end position="199"/>
    </location>
</feature>
<protein>
    <recommendedName>
        <fullName evidence="2">PB1 domain-containing protein</fullName>
    </recommendedName>
</protein>
<accession>A0ABQ9X5E4</accession>
<dbReference type="InterPro" id="IPR000270">
    <property type="entry name" value="PB1_dom"/>
</dbReference>